<reference evidence="2" key="1">
    <citation type="submission" date="2020-09" db="EMBL/GenBank/DDBJ databases">
        <authorList>
            <person name="Kikuchi T."/>
        </authorList>
    </citation>
    <scope>NUCLEOTIDE SEQUENCE</scope>
    <source>
        <strain evidence="2">SH1</strain>
    </source>
</reference>
<keyword evidence="1" id="KW-0732">Signal</keyword>
<sequence>MFSNFVVKSLLFLTYASVTKSQLVRKCMCSEVEPCRQAYLDNIAPCAEKCKRFAVKAGINVDKIKECATSFGSHVNETFQCVESTYSDSCSKEVSTKKLPKRHTELIKANFMNEISKDMAAKGVLIQWNRLNAKLTKYQNCIKLCLNMATSNCDARLDCTLELPDERTLIADTKACVNKVNVPKRWCECAVDGGLQDLKDICDKFQ</sequence>
<feature type="signal peptide" evidence="1">
    <location>
        <begin position="1"/>
        <end position="21"/>
    </location>
</feature>
<evidence type="ECO:0008006" key="4">
    <source>
        <dbReference type="Google" id="ProtNLM"/>
    </source>
</evidence>
<dbReference type="Proteomes" id="UP000783686">
    <property type="component" value="Unassembled WGS sequence"/>
</dbReference>
<dbReference type="EMBL" id="CAJFCW020000001">
    <property type="protein sequence ID" value="CAG9086206.1"/>
    <property type="molecule type" value="Genomic_DNA"/>
</dbReference>
<comment type="caution">
    <text evidence="2">The sequence shown here is derived from an EMBL/GenBank/DDBJ whole genome shotgun (WGS) entry which is preliminary data.</text>
</comment>
<evidence type="ECO:0000256" key="1">
    <source>
        <dbReference type="SAM" id="SignalP"/>
    </source>
</evidence>
<evidence type="ECO:0000313" key="2">
    <source>
        <dbReference type="EMBL" id="CAD5207580.1"/>
    </source>
</evidence>
<dbReference type="Proteomes" id="UP000614601">
    <property type="component" value="Unassembled WGS sequence"/>
</dbReference>
<dbReference type="AlphaFoldDB" id="A0A811JWF8"/>
<keyword evidence="3" id="KW-1185">Reference proteome</keyword>
<dbReference type="PANTHER" id="PTHR34401">
    <property type="entry name" value="PROTEIN CBG12388-RELATED"/>
    <property type="match status" value="1"/>
</dbReference>
<dbReference type="PANTHER" id="PTHR34401:SF3">
    <property type="entry name" value="DB DOMAIN-CONTAINING PROTEIN"/>
    <property type="match status" value="1"/>
</dbReference>
<accession>A0A811JWF8</accession>
<organism evidence="2 3">
    <name type="scientific">Bursaphelenchus okinawaensis</name>
    <dbReference type="NCBI Taxonomy" id="465554"/>
    <lineage>
        <taxon>Eukaryota</taxon>
        <taxon>Metazoa</taxon>
        <taxon>Ecdysozoa</taxon>
        <taxon>Nematoda</taxon>
        <taxon>Chromadorea</taxon>
        <taxon>Rhabditida</taxon>
        <taxon>Tylenchina</taxon>
        <taxon>Tylenchomorpha</taxon>
        <taxon>Aphelenchoidea</taxon>
        <taxon>Aphelenchoididae</taxon>
        <taxon>Bursaphelenchus</taxon>
    </lineage>
</organism>
<proteinExistence type="predicted"/>
<dbReference type="EMBL" id="CAJFDH010000001">
    <property type="protein sequence ID" value="CAD5207580.1"/>
    <property type="molecule type" value="Genomic_DNA"/>
</dbReference>
<protein>
    <recommendedName>
        <fullName evidence="4">DUF19 domain-containing protein</fullName>
    </recommendedName>
</protein>
<name>A0A811JWF8_9BILA</name>
<feature type="chain" id="PRO_5035594486" description="DUF19 domain-containing protein" evidence="1">
    <location>
        <begin position="22"/>
        <end position="206"/>
    </location>
</feature>
<evidence type="ECO:0000313" key="3">
    <source>
        <dbReference type="Proteomes" id="UP000614601"/>
    </source>
</evidence>
<gene>
    <name evidence="2" type="ORF">BOKJ2_LOCUS2264</name>
</gene>
<dbReference type="OrthoDB" id="5780784at2759"/>